<protein>
    <submittedName>
        <fullName evidence="1">Uncharacterized protein</fullName>
    </submittedName>
</protein>
<dbReference type="RefSeq" id="WP_024892732.1">
    <property type="nucleotide sequence ID" value="NZ_LWSA01000156.1"/>
</dbReference>
<name>A0A1C2JFW3_ACITH</name>
<proteinExistence type="predicted"/>
<organism evidence="1 2">
    <name type="scientific">Acidithiobacillus thiooxidans</name>
    <name type="common">Thiobacillus thiooxidans</name>
    <dbReference type="NCBI Taxonomy" id="930"/>
    <lineage>
        <taxon>Bacteria</taxon>
        <taxon>Pseudomonadati</taxon>
        <taxon>Pseudomonadota</taxon>
        <taxon>Acidithiobacillia</taxon>
        <taxon>Acidithiobacillales</taxon>
        <taxon>Acidithiobacillaceae</taxon>
        <taxon>Acidithiobacillus</taxon>
    </lineage>
</organism>
<sequence length="109" mass="12716">MNEEDKIFKPDPAKFGDDKKLYERMSLMYERCGVTEKMIADGKKDAELSKSNPAAYKQLMESRHGKDWDKNDDADIPMRRVCTDFVKQTWETVGKSSFRFEKGGDEHEK</sequence>
<reference evidence="1 2" key="1">
    <citation type="journal article" date="2016" name="Int. J. Mol. Sci.">
        <title>Comparative genomics of the extreme acidophile Acidithiobacillus thiooxidans reveals intraspecific divergence and niche adaptation.</title>
        <authorList>
            <person name="Zhang X."/>
            <person name="Feng X."/>
            <person name="Tao J."/>
            <person name="Ma L."/>
            <person name="Xiao Y."/>
            <person name="Liang Y."/>
            <person name="Liu X."/>
            <person name="Yin H."/>
        </authorList>
    </citation>
    <scope>NUCLEOTIDE SEQUENCE [LARGE SCALE GENOMIC DNA]</scope>
    <source>
        <strain evidence="1 2">A02</strain>
    </source>
</reference>
<dbReference type="Proteomes" id="UP000094893">
    <property type="component" value="Unassembled WGS sequence"/>
</dbReference>
<comment type="caution">
    <text evidence="1">The sequence shown here is derived from an EMBL/GenBank/DDBJ whole genome shotgun (WGS) entry which is preliminary data.</text>
</comment>
<gene>
    <name evidence="1" type="ORF">A6P07_11235</name>
</gene>
<accession>A0A1C2JFW3</accession>
<evidence type="ECO:0000313" key="2">
    <source>
        <dbReference type="Proteomes" id="UP000094893"/>
    </source>
</evidence>
<dbReference type="EMBL" id="LWSA01000156">
    <property type="protein sequence ID" value="OCX71834.1"/>
    <property type="molecule type" value="Genomic_DNA"/>
</dbReference>
<evidence type="ECO:0000313" key="1">
    <source>
        <dbReference type="EMBL" id="OCX71834.1"/>
    </source>
</evidence>
<dbReference type="AlphaFoldDB" id="A0A1C2JFW3"/>